<dbReference type="PANTHER" id="PTHR38761">
    <property type="entry name" value="GLUTAMATE--CYSTEINE LIGASE"/>
    <property type="match status" value="1"/>
</dbReference>
<evidence type="ECO:0000256" key="4">
    <source>
        <dbReference type="ARBA" id="ARBA00022684"/>
    </source>
</evidence>
<evidence type="ECO:0000256" key="3">
    <source>
        <dbReference type="ARBA" id="ARBA00022598"/>
    </source>
</evidence>
<feature type="domain" description="Glutamate--cysteine ligase" evidence="10">
    <location>
        <begin position="13"/>
        <end position="246"/>
    </location>
</feature>
<evidence type="ECO:0000313" key="11">
    <source>
        <dbReference type="EMBL" id="KRM40763.1"/>
    </source>
</evidence>
<dbReference type="Gene3D" id="3.30.590.20">
    <property type="match status" value="1"/>
</dbReference>
<dbReference type="AlphaFoldDB" id="A0A0R1YLC9"/>
<dbReference type="InterPro" id="IPR006334">
    <property type="entry name" value="Glut_cys_ligase"/>
</dbReference>
<evidence type="ECO:0000256" key="2">
    <source>
        <dbReference type="ARBA" id="ARBA00012220"/>
    </source>
</evidence>
<dbReference type="PANTHER" id="PTHR38761:SF1">
    <property type="entry name" value="GLUTAMATE--CYSTEINE LIGASE"/>
    <property type="match status" value="1"/>
</dbReference>
<evidence type="ECO:0000256" key="6">
    <source>
        <dbReference type="ARBA" id="ARBA00022840"/>
    </source>
</evidence>
<dbReference type="GO" id="GO:0006750">
    <property type="term" value="P:glutathione biosynthetic process"/>
    <property type="evidence" value="ECO:0007669"/>
    <property type="project" value="UniProtKB-UniPathway"/>
</dbReference>
<evidence type="ECO:0000256" key="5">
    <source>
        <dbReference type="ARBA" id="ARBA00022741"/>
    </source>
</evidence>
<proteinExistence type="inferred from homology"/>
<dbReference type="Proteomes" id="UP000051010">
    <property type="component" value="Unassembled WGS sequence"/>
</dbReference>
<organism evidence="11 12">
    <name type="scientific">Lentilactobacillus parafarraginis DSM 18390 = JCM 14109</name>
    <dbReference type="NCBI Taxonomy" id="1423786"/>
    <lineage>
        <taxon>Bacteria</taxon>
        <taxon>Bacillati</taxon>
        <taxon>Bacillota</taxon>
        <taxon>Bacilli</taxon>
        <taxon>Lactobacillales</taxon>
        <taxon>Lactobacillaceae</taxon>
        <taxon>Lentilactobacillus</taxon>
    </lineage>
</organism>
<protein>
    <recommendedName>
        <fullName evidence="2 9">Glutamate--cysteine ligase</fullName>
        <ecNumber evidence="2 9">6.3.2.2</ecNumber>
    </recommendedName>
</protein>
<evidence type="ECO:0000313" key="12">
    <source>
        <dbReference type="Proteomes" id="UP000051010"/>
    </source>
</evidence>
<dbReference type="UniPathway" id="UPA00142">
    <property type="reaction ID" value="UER00209"/>
</dbReference>
<comment type="caution">
    <text evidence="11">The sequence shown here is derived from an EMBL/GenBank/DDBJ whole genome shotgun (WGS) entry which is preliminary data.</text>
</comment>
<keyword evidence="3 8" id="KW-0436">Ligase</keyword>
<dbReference type="GO" id="GO:0004357">
    <property type="term" value="F:glutamate-cysteine ligase activity"/>
    <property type="evidence" value="ECO:0007669"/>
    <property type="project" value="UniProtKB-EC"/>
</dbReference>
<evidence type="ECO:0000256" key="9">
    <source>
        <dbReference type="RuleBase" id="RU004391"/>
    </source>
</evidence>
<evidence type="ECO:0000256" key="7">
    <source>
        <dbReference type="ARBA" id="ARBA00048819"/>
    </source>
</evidence>
<dbReference type="PATRIC" id="fig|1423786.4.peg.2810"/>
<dbReference type="InterPro" id="IPR007370">
    <property type="entry name" value="Glu_cys_ligase"/>
</dbReference>
<keyword evidence="6" id="KW-0067">ATP-binding</keyword>
<keyword evidence="4 8" id="KW-0317">Glutathione biosynthesis</keyword>
<feature type="domain" description="Glutamate--cysteine ligase" evidence="10">
    <location>
        <begin position="250"/>
        <end position="311"/>
    </location>
</feature>
<dbReference type="GO" id="GO:0005524">
    <property type="term" value="F:ATP binding"/>
    <property type="evidence" value="ECO:0007669"/>
    <property type="project" value="UniProtKB-KW"/>
</dbReference>
<evidence type="ECO:0000259" key="10">
    <source>
        <dbReference type="Pfam" id="PF04262"/>
    </source>
</evidence>
<accession>A0A0R1YLC9</accession>
<comment type="pathway">
    <text evidence="1 9">Sulfur metabolism; glutathione biosynthesis; glutathione from L-cysteine and L-glutamate: step 1/2.</text>
</comment>
<sequence length="446" mass="50446">MVTIMIGIQNAAFISSLINSFVGMEIETHRVNPSGELSTQPYPAGLLDEKKHHFIKNDFLETQSELITPPEADTKQAMTYLGSYHQALRSALADDEYLWPYSMPPKLKPDHSDIEIAQTDHENYVYRKQVAKIRQIERTAETGVHVNVGLTPAAINQLGAQSDQDAIDQLYLQAAVGFMRYRWLLTYLFGATPFAFDNYFSEKTDAPAGPVRSLRNSHFGFGNGFLASYRSVSEYVRDIEDAVTHHDIIAEREYYGTVRLKRSADLEDLLSNGILYVELRIYDLDPFEPLGISEDAVNIVRLMFAYFTANQPFDLTSADDAIVAAHQMNDAVSLEDPRTVTQFHDEAIQFVETLKEFSGGIALPFDSQALALRMIERIDNPQLTPSARLTAWAQSKPRTAFNQLLSLAQGYQNDLLNRPLYGFENRSYDEQQRALNELKMGHQLNL</sequence>
<dbReference type="GO" id="GO:0005829">
    <property type="term" value="C:cytosol"/>
    <property type="evidence" value="ECO:0007669"/>
    <property type="project" value="TreeGrafter"/>
</dbReference>
<dbReference type="Pfam" id="PF04262">
    <property type="entry name" value="Glu_cys_ligase"/>
    <property type="match status" value="2"/>
</dbReference>
<dbReference type="EC" id="6.3.2.2" evidence="2 9"/>
<dbReference type="InterPro" id="IPR014746">
    <property type="entry name" value="Gln_synth/guanido_kin_cat_dom"/>
</dbReference>
<reference evidence="11 12" key="1">
    <citation type="journal article" date="2015" name="Genome Announc.">
        <title>Expanding the biotechnology potential of lactobacilli through comparative genomics of 213 strains and associated genera.</title>
        <authorList>
            <person name="Sun Z."/>
            <person name="Harris H.M."/>
            <person name="McCann A."/>
            <person name="Guo C."/>
            <person name="Argimon S."/>
            <person name="Zhang W."/>
            <person name="Yang X."/>
            <person name="Jeffery I.B."/>
            <person name="Cooney J.C."/>
            <person name="Kagawa T.F."/>
            <person name="Liu W."/>
            <person name="Song Y."/>
            <person name="Salvetti E."/>
            <person name="Wrobel A."/>
            <person name="Rasinkangas P."/>
            <person name="Parkhill J."/>
            <person name="Rea M.C."/>
            <person name="O'Sullivan O."/>
            <person name="Ritari J."/>
            <person name="Douillard F.P."/>
            <person name="Paul Ross R."/>
            <person name="Yang R."/>
            <person name="Briner A.E."/>
            <person name="Felis G.E."/>
            <person name="de Vos W.M."/>
            <person name="Barrangou R."/>
            <person name="Klaenhammer T.R."/>
            <person name="Caufield P.W."/>
            <person name="Cui Y."/>
            <person name="Zhang H."/>
            <person name="O'Toole P.W."/>
        </authorList>
    </citation>
    <scope>NUCLEOTIDE SEQUENCE [LARGE SCALE GENOMIC DNA]</scope>
    <source>
        <strain evidence="11 12">DSM 18390</strain>
    </source>
</reference>
<dbReference type="EMBL" id="AZFZ01000073">
    <property type="protein sequence ID" value="KRM40763.1"/>
    <property type="molecule type" value="Genomic_DNA"/>
</dbReference>
<evidence type="ECO:0000256" key="8">
    <source>
        <dbReference type="RuleBase" id="RU003544"/>
    </source>
</evidence>
<dbReference type="SUPFAM" id="SSF55931">
    <property type="entry name" value="Glutamine synthetase/guanido kinase"/>
    <property type="match status" value="1"/>
</dbReference>
<name>A0A0R1YLC9_9LACO</name>
<evidence type="ECO:0000256" key="1">
    <source>
        <dbReference type="ARBA" id="ARBA00005006"/>
    </source>
</evidence>
<gene>
    <name evidence="11" type="ORF">FD47_GL002684</name>
</gene>
<dbReference type="GO" id="GO:0046872">
    <property type="term" value="F:metal ion binding"/>
    <property type="evidence" value="ECO:0007669"/>
    <property type="project" value="TreeGrafter"/>
</dbReference>
<comment type="similarity">
    <text evidence="8">Belongs to the glutamate--cysteine ligase type 1 family.</text>
</comment>
<keyword evidence="5" id="KW-0547">Nucleotide-binding</keyword>
<comment type="catalytic activity">
    <reaction evidence="7 9">
        <text>L-cysteine + L-glutamate + ATP = gamma-L-glutamyl-L-cysteine + ADP + phosphate + H(+)</text>
        <dbReference type="Rhea" id="RHEA:13285"/>
        <dbReference type="ChEBI" id="CHEBI:15378"/>
        <dbReference type="ChEBI" id="CHEBI:29985"/>
        <dbReference type="ChEBI" id="CHEBI:30616"/>
        <dbReference type="ChEBI" id="CHEBI:35235"/>
        <dbReference type="ChEBI" id="CHEBI:43474"/>
        <dbReference type="ChEBI" id="CHEBI:58173"/>
        <dbReference type="ChEBI" id="CHEBI:456216"/>
        <dbReference type="EC" id="6.3.2.2"/>
    </reaction>
</comment>